<reference evidence="5" key="1">
    <citation type="journal article" date="2014" name="Aquat. Biol.">
        <title>New SNP markers reveal largely concordant clinal variation across the hybrid zone between Mytilus spp. in the Baltic Sea.</title>
        <authorList>
            <person name="Zbawicka M."/>
            <person name="Sanko T.J."/>
            <person name="Strand J."/>
            <person name="Wenne R."/>
        </authorList>
    </citation>
    <scope>NUCLEOTIDE SEQUENCE</scope>
</reference>
<accession>A0A077GY41</accession>
<evidence type="ECO:0000256" key="3">
    <source>
        <dbReference type="PROSITE-ProRule" id="PRU00176"/>
    </source>
</evidence>
<feature type="domain" description="RRM" evidence="4">
    <location>
        <begin position="27"/>
        <end position="105"/>
    </location>
</feature>
<dbReference type="SMART" id="SM00360">
    <property type="entry name" value="RRM"/>
    <property type="match status" value="1"/>
</dbReference>
<dbReference type="SUPFAM" id="SSF54928">
    <property type="entry name" value="RNA-binding domain, RBD"/>
    <property type="match status" value="1"/>
</dbReference>
<dbReference type="PANTHER" id="PTHR48033:SF10">
    <property type="entry name" value="RNA-BINDING PROTEIN SQUID"/>
    <property type="match status" value="1"/>
</dbReference>
<dbReference type="InterPro" id="IPR012677">
    <property type="entry name" value="Nucleotide-bd_a/b_plait_sf"/>
</dbReference>
<dbReference type="InterPro" id="IPR035979">
    <property type="entry name" value="RBD_domain_sf"/>
</dbReference>
<evidence type="ECO:0000259" key="4">
    <source>
        <dbReference type="PROSITE" id="PS50102"/>
    </source>
</evidence>
<evidence type="ECO:0000313" key="5">
    <source>
        <dbReference type="EMBL" id="AIL82393.1"/>
    </source>
</evidence>
<evidence type="ECO:0000256" key="2">
    <source>
        <dbReference type="ARBA" id="ARBA00023242"/>
    </source>
</evidence>
<evidence type="ECO:0000256" key="1">
    <source>
        <dbReference type="ARBA" id="ARBA00004123"/>
    </source>
</evidence>
<dbReference type="GO" id="GO:0000785">
    <property type="term" value="C:chromatin"/>
    <property type="evidence" value="ECO:0007669"/>
    <property type="project" value="TreeGrafter"/>
</dbReference>
<dbReference type="Gene3D" id="3.30.70.330">
    <property type="match status" value="1"/>
</dbReference>
<feature type="non-terminal residue" evidence="5">
    <location>
        <position position="1"/>
    </location>
</feature>
<keyword evidence="2" id="KW-0539">Nucleus</keyword>
<dbReference type="EMBL" id="KJ871033">
    <property type="protein sequence ID" value="AIL82393.1"/>
    <property type="molecule type" value="mRNA"/>
</dbReference>
<dbReference type="GO" id="GO:0005654">
    <property type="term" value="C:nucleoplasm"/>
    <property type="evidence" value="ECO:0007669"/>
    <property type="project" value="TreeGrafter"/>
</dbReference>
<comment type="subcellular location">
    <subcellularLocation>
        <location evidence="1">Nucleus</location>
    </subcellularLocation>
</comment>
<dbReference type="InterPro" id="IPR000504">
    <property type="entry name" value="RRM_dom"/>
</dbReference>
<protein>
    <recommendedName>
        <fullName evidence="4">RRM domain-containing protein</fullName>
    </recommendedName>
</protein>
<dbReference type="AlphaFoldDB" id="A0A077GY41"/>
<sequence>TRRRSAFLQHRQDDLKYTMGDRRDDPGKFFVGNLSWDTDNDSLWNYFSQYGQLSDAVVIMDRETGRSRGFGFVTFRDPKCVDEVLHQQQHEIDGRQISAKPCNSR</sequence>
<dbReference type="GO" id="GO:0003723">
    <property type="term" value="F:RNA binding"/>
    <property type="evidence" value="ECO:0007669"/>
    <property type="project" value="UniProtKB-UniRule"/>
</dbReference>
<name>A0A077GY41_MYTTR</name>
<dbReference type="Pfam" id="PF00076">
    <property type="entry name" value="RRM_1"/>
    <property type="match status" value="1"/>
</dbReference>
<dbReference type="PANTHER" id="PTHR48033">
    <property type="entry name" value="RNA-BINDING (RRM/RBD/RNP MOTIFS) FAMILY PROTEIN"/>
    <property type="match status" value="1"/>
</dbReference>
<dbReference type="GO" id="GO:0010468">
    <property type="term" value="P:regulation of gene expression"/>
    <property type="evidence" value="ECO:0007669"/>
    <property type="project" value="TreeGrafter"/>
</dbReference>
<dbReference type="CDD" id="cd12325">
    <property type="entry name" value="RRM1_hnRNPA_hnRNPD_like"/>
    <property type="match status" value="1"/>
</dbReference>
<proteinExistence type="evidence at transcript level"/>
<dbReference type="PROSITE" id="PS50102">
    <property type="entry name" value="RRM"/>
    <property type="match status" value="1"/>
</dbReference>
<organism evidence="5">
    <name type="scientific">Mytilus trossulus</name>
    <name type="common">Blue mussel</name>
    <dbReference type="NCBI Taxonomy" id="6551"/>
    <lineage>
        <taxon>Eukaryota</taxon>
        <taxon>Metazoa</taxon>
        <taxon>Spiralia</taxon>
        <taxon>Lophotrochozoa</taxon>
        <taxon>Mollusca</taxon>
        <taxon>Bivalvia</taxon>
        <taxon>Autobranchia</taxon>
        <taxon>Pteriomorphia</taxon>
        <taxon>Mytilida</taxon>
        <taxon>Mytiloidea</taxon>
        <taxon>Mytilidae</taxon>
        <taxon>Mytilinae</taxon>
        <taxon>Mytilus</taxon>
    </lineage>
</organism>
<keyword evidence="3" id="KW-0694">RNA-binding</keyword>
<dbReference type="SMR" id="A0A077GY41"/>